<dbReference type="EMBL" id="CAFBMT010000005">
    <property type="protein sequence ID" value="CAB4927357.1"/>
    <property type="molecule type" value="Genomic_DNA"/>
</dbReference>
<name>A0A6J7IAC6_9ZZZZ</name>
<evidence type="ECO:0000313" key="3">
    <source>
        <dbReference type="EMBL" id="CAB4812998.1"/>
    </source>
</evidence>
<proteinExistence type="predicted"/>
<reference evidence="4" key="1">
    <citation type="submission" date="2020-05" db="EMBL/GenBank/DDBJ databases">
        <authorList>
            <person name="Chiriac C."/>
            <person name="Salcher M."/>
            <person name="Ghai R."/>
            <person name="Kavagutti S V."/>
        </authorList>
    </citation>
    <scope>NUCLEOTIDE SEQUENCE</scope>
</reference>
<dbReference type="EMBL" id="CAEZYF010000014">
    <property type="protein sequence ID" value="CAB4732116.1"/>
    <property type="molecule type" value="Genomic_DNA"/>
</dbReference>
<dbReference type="AlphaFoldDB" id="A0A6J7IAC6"/>
<accession>A0A6J7IAC6</accession>
<dbReference type="InterPro" id="IPR016024">
    <property type="entry name" value="ARM-type_fold"/>
</dbReference>
<evidence type="ECO:0000313" key="2">
    <source>
        <dbReference type="EMBL" id="CAB4732116.1"/>
    </source>
</evidence>
<organism evidence="4">
    <name type="scientific">freshwater metagenome</name>
    <dbReference type="NCBI Taxonomy" id="449393"/>
    <lineage>
        <taxon>unclassified sequences</taxon>
        <taxon>metagenomes</taxon>
        <taxon>ecological metagenomes</taxon>
    </lineage>
</organism>
<evidence type="ECO:0000313" key="1">
    <source>
        <dbReference type="EMBL" id="CAB4363262.1"/>
    </source>
</evidence>
<dbReference type="EMBL" id="CAESGF010000005">
    <property type="protein sequence ID" value="CAB4363262.1"/>
    <property type="molecule type" value="Genomic_DNA"/>
</dbReference>
<dbReference type="Gene3D" id="1.25.10.90">
    <property type="match status" value="1"/>
</dbReference>
<dbReference type="Pfam" id="PF08713">
    <property type="entry name" value="DNA_alkylation"/>
    <property type="match status" value="1"/>
</dbReference>
<gene>
    <name evidence="2" type="ORF">UFOPK2656_02199</name>
    <name evidence="3" type="ORF">UFOPK3099_00871</name>
    <name evidence="4" type="ORF">UFOPK3651_01256</name>
    <name evidence="1" type="ORF">UFOPK4189_01043</name>
</gene>
<sequence>MVAGTVVNTADSLRARLVELGTPERSAGEKAYLKSDLQHLGVRVPDVRREVKTVLRSGFTHDDLFALADELWEQPVHELRSAAVELLHGSPKLVTAADLPWIEAHLRECHTWALVDPLAGWVVAALAVREPGDVLPVLDRWVADDDFWIRRSGVLALGALLAHGRELDRFFAYAERLLPEREFFIRKVLGWVLRVLATTHPTEVSEWLRAHMADMNLVTLREPMRRLPDALELRALYDTRRNSSG</sequence>
<protein>
    <submittedName>
        <fullName evidence="4">Unannotated protein</fullName>
    </submittedName>
</protein>
<dbReference type="InterPro" id="IPR014825">
    <property type="entry name" value="DNA_alkylation"/>
</dbReference>
<evidence type="ECO:0000313" key="4">
    <source>
        <dbReference type="EMBL" id="CAB4927357.1"/>
    </source>
</evidence>
<dbReference type="EMBL" id="CAFAAV010000051">
    <property type="protein sequence ID" value="CAB4812998.1"/>
    <property type="molecule type" value="Genomic_DNA"/>
</dbReference>
<dbReference type="PANTHER" id="PTHR34070:SF1">
    <property type="entry name" value="DNA ALKYLATION REPAIR PROTEIN"/>
    <property type="match status" value="1"/>
</dbReference>
<dbReference type="PANTHER" id="PTHR34070">
    <property type="entry name" value="ARMADILLO-TYPE FOLD"/>
    <property type="match status" value="1"/>
</dbReference>
<dbReference type="SUPFAM" id="SSF48371">
    <property type="entry name" value="ARM repeat"/>
    <property type="match status" value="1"/>
</dbReference>